<protein>
    <submittedName>
        <fullName evidence="7">Hemolysin III</fullName>
    </submittedName>
</protein>
<dbReference type="GO" id="GO:0016020">
    <property type="term" value="C:membrane"/>
    <property type="evidence" value="ECO:0007669"/>
    <property type="project" value="UniProtKB-SubCell"/>
</dbReference>
<feature type="transmembrane region" description="Helical" evidence="6">
    <location>
        <begin position="164"/>
        <end position="183"/>
    </location>
</feature>
<reference evidence="8" key="1">
    <citation type="submission" date="2016-10" db="EMBL/GenBank/DDBJ databases">
        <authorList>
            <person name="Varghese N."/>
            <person name="Submissions S."/>
        </authorList>
    </citation>
    <scope>NUCLEOTIDE SEQUENCE [LARGE SCALE GENOMIC DNA]</scope>
    <source>
        <strain evidence="8">CGMCC 1.7655</strain>
    </source>
</reference>
<dbReference type="InterPro" id="IPR004254">
    <property type="entry name" value="AdipoR/HlyIII-related"/>
</dbReference>
<evidence type="ECO:0000256" key="5">
    <source>
        <dbReference type="PIRSR" id="PIRSR604254-1"/>
    </source>
</evidence>
<dbReference type="PANTHER" id="PTHR20855">
    <property type="entry name" value="ADIPOR/PROGESTIN RECEPTOR-RELATED"/>
    <property type="match status" value="1"/>
</dbReference>
<feature type="binding site" evidence="5">
    <location>
        <position position="196"/>
    </location>
    <ligand>
        <name>Zn(2+)</name>
        <dbReference type="ChEBI" id="CHEBI:29105"/>
    </ligand>
</feature>
<keyword evidence="5" id="KW-0862">Zinc</keyword>
<sequence>MIIRLPQRTGYSRTEVVSDFVVHAIGLAAAILAVPILVIGTWSLGSDATVVLGVWVYGAALITMILCSALYNMAHPDAWSRVLRRLDHSAIYLKIAGTYTPFALLSPNPTGWFLIWIWACAAFGAWLRSFAQDHWRGAAIGLYLVMGWSGAIVGGALFDEMSSGVFALIVVGGLLYTSGFAFYLSPRLPFHRTIWHLFVIAASAVFFAAIATHVLGSA</sequence>
<feature type="transmembrane region" description="Helical" evidence="6">
    <location>
        <begin position="20"/>
        <end position="42"/>
    </location>
</feature>
<feature type="transmembrane region" description="Helical" evidence="6">
    <location>
        <begin position="54"/>
        <end position="74"/>
    </location>
</feature>
<dbReference type="GO" id="GO:0046872">
    <property type="term" value="F:metal ion binding"/>
    <property type="evidence" value="ECO:0007669"/>
    <property type="project" value="UniProtKB-KW"/>
</dbReference>
<gene>
    <name evidence="7" type="ORF">SAMN04487971_13220</name>
</gene>
<organism evidence="7 8">
    <name type="scientific">Paracoccus chinensis</name>
    <dbReference type="NCBI Taxonomy" id="525640"/>
    <lineage>
        <taxon>Bacteria</taxon>
        <taxon>Pseudomonadati</taxon>
        <taxon>Pseudomonadota</taxon>
        <taxon>Alphaproteobacteria</taxon>
        <taxon>Rhodobacterales</taxon>
        <taxon>Paracoccaceae</taxon>
        <taxon>Paracoccus</taxon>
    </lineage>
</organism>
<evidence type="ECO:0000256" key="3">
    <source>
        <dbReference type="ARBA" id="ARBA00022989"/>
    </source>
</evidence>
<dbReference type="RefSeq" id="WP_090757439.1">
    <property type="nucleotide sequence ID" value="NZ_FNGE01000032.1"/>
</dbReference>
<evidence type="ECO:0000256" key="1">
    <source>
        <dbReference type="ARBA" id="ARBA00004141"/>
    </source>
</evidence>
<dbReference type="AlphaFoldDB" id="A0A1G9NM34"/>
<evidence type="ECO:0000256" key="4">
    <source>
        <dbReference type="ARBA" id="ARBA00023136"/>
    </source>
</evidence>
<evidence type="ECO:0000256" key="6">
    <source>
        <dbReference type="SAM" id="Phobius"/>
    </source>
</evidence>
<proteinExistence type="predicted"/>
<name>A0A1G9NM34_9RHOB</name>
<keyword evidence="3 6" id="KW-1133">Transmembrane helix</keyword>
<feature type="transmembrane region" description="Helical" evidence="6">
    <location>
        <begin position="139"/>
        <end position="158"/>
    </location>
</feature>
<evidence type="ECO:0000313" key="8">
    <source>
        <dbReference type="Proteomes" id="UP000199555"/>
    </source>
</evidence>
<dbReference type="OrthoDB" id="9813689at2"/>
<keyword evidence="8" id="KW-1185">Reference proteome</keyword>
<keyword evidence="4 6" id="KW-0472">Membrane</keyword>
<accession>A0A1G9NM34</accession>
<comment type="subcellular location">
    <subcellularLocation>
        <location evidence="1">Membrane</location>
        <topology evidence="1">Multi-pass membrane protein</topology>
    </subcellularLocation>
</comment>
<keyword evidence="5" id="KW-0479">Metal-binding</keyword>
<dbReference type="STRING" id="525640.SAMN04487971_13220"/>
<dbReference type="Proteomes" id="UP000199555">
    <property type="component" value="Unassembled WGS sequence"/>
</dbReference>
<dbReference type="Pfam" id="PF03006">
    <property type="entry name" value="HlyIII"/>
    <property type="match status" value="1"/>
</dbReference>
<evidence type="ECO:0000256" key="2">
    <source>
        <dbReference type="ARBA" id="ARBA00022692"/>
    </source>
</evidence>
<feature type="transmembrane region" description="Helical" evidence="6">
    <location>
        <begin position="110"/>
        <end position="127"/>
    </location>
</feature>
<dbReference type="EMBL" id="FNGE01000032">
    <property type="protein sequence ID" value="SDL87662.1"/>
    <property type="molecule type" value="Genomic_DNA"/>
</dbReference>
<feature type="transmembrane region" description="Helical" evidence="6">
    <location>
        <begin position="195"/>
        <end position="215"/>
    </location>
</feature>
<evidence type="ECO:0000313" key="7">
    <source>
        <dbReference type="EMBL" id="SDL87662.1"/>
    </source>
</evidence>
<dbReference type="PANTHER" id="PTHR20855:SF3">
    <property type="entry name" value="LD03007P"/>
    <property type="match status" value="1"/>
</dbReference>
<keyword evidence="2 6" id="KW-0812">Transmembrane</keyword>